<protein>
    <submittedName>
        <fullName evidence="1">Uncharacterized protein</fullName>
    </submittedName>
</protein>
<dbReference type="EMBL" id="WQMT02000002">
    <property type="protein sequence ID" value="KAG9225422.1"/>
    <property type="molecule type" value="Genomic_DNA"/>
</dbReference>
<proteinExistence type="predicted"/>
<gene>
    <name evidence="1" type="ORF">CCMSSC00406_0002925</name>
</gene>
<name>A0ACB7J4N3_PLECO</name>
<sequence>MGSIFSAIGRGINAIIGAIANVIMTIVSVITTVRISLFSSLSLFSRPRRSSSQSSTLSWTSSAVDASARAAADAGQAAQGASEVAPRGEQEESKYLIFNPPIFLFSSYFASLSTFLSTTIRTSHFHLSRLTIETRR</sequence>
<evidence type="ECO:0000313" key="2">
    <source>
        <dbReference type="Proteomes" id="UP000824881"/>
    </source>
</evidence>
<dbReference type="Proteomes" id="UP000824881">
    <property type="component" value="Unassembled WGS sequence"/>
</dbReference>
<keyword evidence="2" id="KW-1185">Reference proteome</keyword>
<organism evidence="1 2">
    <name type="scientific">Pleurotus cornucopiae</name>
    <name type="common">Cornucopia mushroom</name>
    <dbReference type="NCBI Taxonomy" id="5321"/>
    <lineage>
        <taxon>Eukaryota</taxon>
        <taxon>Fungi</taxon>
        <taxon>Dikarya</taxon>
        <taxon>Basidiomycota</taxon>
        <taxon>Agaricomycotina</taxon>
        <taxon>Agaricomycetes</taxon>
        <taxon>Agaricomycetidae</taxon>
        <taxon>Agaricales</taxon>
        <taxon>Pleurotineae</taxon>
        <taxon>Pleurotaceae</taxon>
        <taxon>Pleurotus</taxon>
    </lineage>
</organism>
<accession>A0ACB7J4N3</accession>
<evidence type="ECO:0000313" key="1">
    <source>
        <dbReference type="EMBL" id="KAG9225422.1"/>
    </source>
</evidence>
<comment type="caution">
    <text evidence="1">The sequence shown here is derived from an EMBL/GenBank/DDBJ whole genome shotgun (WGS) entry which is preliminary data.</text>
</comment>
<reference evidence="1 2" key="1">
    <citation type="journal article" date="2021" name="Appl. Environ. Microbiol.">
        <title>Genetic linkage and physical mapping for an oyster mushroom Pleurotus cornucopiae and QTL analysis for the trait cap color.</title>
        <authorList>
            <person name="Zhang Y."/>
            <person name="Gao W."/>
            <person name="Sonnenberg A."/>
            <person name="Chen Q."/>
            <person name="Zhang J."/>
            <person name="Huang C."/>
        </authorList>
    </citation>
    <scope>NUCLEOTIDE SEQUENCE [LARGE SCALE GENOMIC DNA]</scope>
    <source>
        <strain evidence="1">CCMSSC00406</strain>
    </source>
</reference>